<dbReference type="Gene3D" id="1.20.5.110">
    <property type="match status" value="1"/>
</dbReference>
<dbReference type="AlphaFoldDB" id="A0A8J2T2D6"/>
<dbReference type="OrthoDB" id="364348at2759"/>
<dbReference type="GO" id="GO:0012505">
    <property type="term" value="C:endomembrane system"/>
    <property type="evidence" value="ECO:0007669"/>
    <property type="project" value="TreeGrafter"/>
</dbReference>
<dbReference type="InterPro" id="IPR000727">
    <property type="entry name" value="T_SNARE_dom"/>
</dbReference>
<dbReference type="InterPro" id="IPR045242">
    <property type="entry name" value="Syntaxin"/>
</dbReference>
<feature type="region of interest" description="Disordered" evidence="1">
    <location>
        <begin position="84"/>
        <end position="106"/>
    </location>
</feature>
<feature type="domain" description="T-SNARE coiled-coil homology" evidence="3">
    <location>
        <begin position="120"/>
        <end position="182"/>
    </location>
</feature>
<dbReference type="SUPFAM" id="SSF58038">
    <property type="entry name" value="SNARE fusion complex"/>
    <property type="match status" value="1"/>
</dbReference>
<keyword evidence="2" id="KW-1133">Transmembrane helix</keyword>
<keyword evidence="5" id="KW-1185">Reference proteome</keyword>
<reference evidence="4" key="1">
    <citation type="submission" date="2021-11" db="EMBL/GenBank/DDBJ databases">
        <authorList>
            <consortium name="Genoscope - CEA"/>
            <person name="William W."/>
        </authorList>
    </citation>
    <scope>NUCLEOTIDE SEQUENCE</scope>
</reference>
<dbReference type="Pfam" id="PF05739">
    <property type="entry name" value="SNARE"/>
    <property type="match status" value="1"/>
</dbReference>
<protein>
    <recommendedName>
        <fullName evidence="3">t-SNARE coiled-coil homology domain-containing protein</fullName>
    </recommendedName>
</protein>
<evidence type="ECO:0000259" key="3">
    <source>
        <dbReference type="PROSITE" id="PS50192"/>
    </source>
</evidence>
<evidence type="ECO:0000256" key="2">
    <source>
        <dbReference type="SAM" id="Phobius"/>
    </source>
</evidence>
<keyword evidence="2" id="KW-0472">Membrane</keyword>
<dbReference type="PROSITE" id="PS50192">
    <property type="entry name" value="T_SNARE"/>
    <property type="match status" value="1"/>
</dbReference>
<dbReference type="PANTHER" id="PTHR19957">
    <property type="entry name" value="SYNTAXIN"/>
    <property type="match status" value="1"/>
</dbReference>
<feature type="compositionally biased region" description="Low complexity" evidence="1">
    <location>
        <begin position="89"/>
        <end position="105"/>
    </location>
</feature>
<comment type="caution">
    <text evidence="4">The sequence shown here is derived from an EMBL/GenBank/DDBJ whole genome shotgun (WGS) entry which is preliminary data.</text>
</comment>
<dbReference type="GO" id="GO:0031201">
    <property type="term" value="C:SNARE complex"/>
    <property type="evidence" value="ECO:0007669"/>
    <property type="project" value="TreeGrafter"/>
</dbReference>
<dbReference type="GO" id="GO:0000149">
    <property type="term" value="F:SNARE binding"/>
    <property type="evidence" value="ECO:0007669"/>
    <property type="project" value="TreeGrafter"/>
</dbReference>
<sequence>MEWDAAEQGRSLLPSTKPDDDDAPQLIDDLRRAVAAATGAPAAARADAVAAARALADRAAAAPDALDEQARRDLRAALRALERLERADAPPGEGAPPGAAGAAGPRQVQLQIDAEDAYSAQLERERAEEIERLAAQVSTVNMIYRDIASLVGAQQEDVDEIEDLVSRSHDRTTSGHRQLERAVRRRVQKHRCCAYFLCFLLLLIVLVVLAVIVARHVPAAAR</sequence>
<dbReference type="GO" id="GO:0048278">
    <property type="term" value="P:vesicle docking"/>
    <property type="evidence" value="ECO:0007669"/>
    <property type="project" value="TreeGrafter"/>
</dbReference>
<evidence type="ECO:0000313" key="5">
    <source>
        <dbReference type="Proteomes" id="UP000789595"/>
    </source>
</evidence>
<dbReference type="SMART" id="SM00397">
    <property type="entry name" value="t_SNARE"/>
    <property type="match status" value="1"/>
</dbReference>
<dbReference type="EMBL" id="CAKKNE010000006">
    <property type="protein sequence ID" value="CAH0379262.1"/>
    <property type="molecule type" value="Genomic_DNA"/>
</dbReference>
<keyword evidence="2" id="KW-0812">Transmembrane</keyword>
<feature type="transmembrane region" description="Helical" evidence="2">
    <location>
        <begin position="194"/>
        <end position="214"/>
    </location>
</feature>
<proteinExistence type="predicted"/>
<name>A0A8J2T2D6_9STRA</name>
<accession>A0A8J2T2D6</accession>
<dbReference type="Proteomes" id="UP000789595">
    <property type="component" value="Unassembled WGS sequence"/>
</dbReference>
<evidence type="ECO:0000256" key="1">
    <source>
        <dbReference type="SAM" id="MobiDB-lite"/>
    </source>
</evidence>
<dbReference type="GO" id="GO:0005484">
    <property type="term" value="F:SNAP receptor activity"/>
    <property type="evidence" value="ECO:0007669"/>
    <property type="project" value="TreeGrafter"/>
</dbReference>
<dbReference type="GO" id="GO:0006906">
    <property type="term" value="P:vesicle fusion"/>
    <property type="evidence" value="ECO:0007669"/>
    <property type="project" value="TreeGrafter"/>
</dbReference>
<feature type="region of interest" description="Disordered" evidence="1">
    <location>
        <begin position="1"/>
        <end position="24"/>
    </location>
</feature>
<gene>
    <name evidence="4" type="ORF">PECAL_6P08720</name>
</gene>
<evidence type="ECO:0000313" key="4">
    <source>
        <dbReference type="EMBL" id="CAH0379262.1"/>
    </source>
</evidence>
<dbReference type="GO" id="GO:0006886">
    <property type="term" value="P:intracellular protein transport"/>
    <property type="evidence" value="ECO:0007669"/>
    <property type="project" value="TreeGrafter"/>
</dbReference>
<organism evidence="4 5">
    <name type="scientific">Pelagomonas calceolata</name>
    <dbReference type="NCBI Taxonomy" id="35677"/>
    <lineage>
        <taxon>Eukaryota</taxon>
        <taxon>Sar</taxon>
        <taxon>Stramenopiles</taxon>
        <taxon>Ochrophyta</taxon>
        <taxon>Pelagophyceae</taxon>
        <taxon>Pelagomonadales</taxon>
        <taxon>Pelagomonadaceae</taxon>
        <taxon>Pelagomonas</taxon>
    </lineage>
</organism>